<evidence type="ECO:0000313" key="3">
    <source>
        <dbReference type="EMBL" id="CAH7671042.1"/>
    </source>
</evidence>
<keyword evidence="1" id="KW-0677">Repeat</keyword>
<organism evidence="3 4">
    <name type="scientific">Phakopsora pachyrhizi</name>
    <name type="common">Asian soybean rust disease fungus</name>
    <dbReference type="NCBI Taxonomy" id="170000"/>
    <lineage>
        <taxon>Eukaryota</taxon>
        <taxon>Fungi</taxon>
        <taxon>Dikarya</taxon>
        <taxon>Basidiomycota</taxon>
        <taxon>Pucciniomycotina</taxon>
        <taxon>Pucciniomycetes</taxon>
        <taxon>Pucciniales</taxon>
        <taxon>Phakopsoraceae</taxon>
        <taxon>Phakopsora</taxon>
    </lineage>
</organism>
<keyword evidence="4" id="KW-1185">Reference proteome</keyword>
<dbReference type="InterPro" id="IPR009091">
    <property type="entry name" value="RCC1/BLIP-II"/>
</dbReference>
<feature type="repeat" description="RCC1" evidence="2">
    <location>
        <begin position="280"/>
        <end position="330"/>
    </location>
</feature>
<proteinExistence type="predicted"/>
<dbReference type="EMBL" id="CALTRL010001122">
    <property type="protein sequence ID" value="CAH7671042.1"/>
    <property type="molecule type" value="Genomic_DNA"/>
</dbReference>
<feature type="repeat" description="RCC1" evidence="2">
    <location>
        <begin position="331"/>
        <end position="390"/>
    </location>
</feature>
<gene>
    <name evidence="3" type="ORF">PPACK8108_LOCUS5793</name>
</gene>
<accession>A0AAV0AR72</accession>
<sequence>MIKEKGNQFYAFGSNLFQHSCPADLGRVQSRGHQKVLREPTAISSLSDGHWWEVLKVTDSQTLLRRHQLKCLADEKDEVNNQCLEIWGYDESKDVMGVQSRIEEHHSLPSDVKIKKWIGRERVVGCLTEDGRIGVFHNHLDSQLPTLIESKAEICLSPIGRNYQDLTISDTGQVLAALQIENYSQQEIGLSTENVSEKSRFKLELWSSFKDFAKELLSSIEIDQEPLACHSIKFAHLVPEQSEISLASGAAHFLILTQTPSDSRKCENLADSKSNQSYQSTLYSFGDNRYGQLGLGYRSQRVESPTVIQDIDEIVEIGCGLFHSAILGTQGELYTFGYNRLGQCGFCAEDDLDLSKPNLVDIGGKGESGNPIDVFDFSCGSEHTVVLTSSGVWVTGSNKLGQLGLNQNIKSIDKFHLNENINLLIDPKQSVTKYIAQNVSNSSEFWKVLCGRWNTFVWRGV</sequence>
<dbReference type="Gene3D" id="2.130.10.30">
    <property type="entry name" value="Regulator of chromosome condensation 1/beta-lactamase-inhibitor protein II"/>
    <property type="match status" value="1"/>
</dbReference>
<dbReference type="PROSITE" id="PS50012">
    <property type="entry name" value="RCC1_3"/>
    <property type="match status" value="2"/>
</dbReference>
<dbReference type="PANTHER" id="PTHR22870">
    <property type="entry name" value="REGULATOR OF CHROMOSOME CONDENSATION"/>
    <property type="match status" value="1"/>
</dbReference>
<dbReference type="InterPro" id="IPR051210">
    <property type="entry name" value="Ub_ligase/GEF_domain"/>
</dbReference>
<evidence type="ECO:0000256" key="1">
    <source>
        <dbReference type="ARBA" id="ARBA00022737"/>
    </source>
</evidence>
<reference evidence="3" key="1">
    <citation type="submission" date="2022-06" db="EMBL/GenBank/DDBJ databases">
        <authorList>
            <consortium name="SYNGENTA / RWTH Aachen University"/>
        </authorList>
    </citation>
    <scope>NUCLEOTIDE SEQUENCE</scope>
</reference>
<dbReference type="AlphaFoldDB" id="A0AAV0AR72"/>
<name>A0AAV0AR72_PHAPC</name>
<evidence type="ECO:0000313" key="4">
    <source>
        <dbReference type="Proteomes" id="UP001153365"/>
    </source>
</evidence>
<dbReference type="PANTHER" id="PTHR22870:SF445">
    <property type="match status" value="1"/>
</dbReference>
<dbReference type="SUPFAM" id="SSF50985">
    <property type="entry name" value="RCC1/BLIP-II"/>
    <property type="match status" value="1"/>
</dbReference>
<protein>
    <submittedName>
        <fullName evidence="3">Regulator of chromosome condensation 1/beta-lactamase-inhibitor protein II</fullName>
    </submittedName>
</protein>
<comment type="caution">
    <text evidence="3">The sequence shown here is derived from an EMBL/GenBank/DDBJ whole genome shotgun (WGS) entry which is preliminary data.</text>
</comment>
<dbReference type="Pfam" id="PF00415">
    <property type="entry name" value="RCC1"/>
    <property type="match status" value="2"/>
</dbReference>
<dbReference type="Proteomes" id="UP001153365">
    <property type="component" value="Unassembled WGS sequence"/>
</dbReference>
<dbReference type="PROSITE" id="PS00626">
    <property type="entry name" value="RCC1_2"/>
    <property type="match status" value="1"/>
</dbReference>
<dbReference type="InterPro" id="IPR000408">
    <property type="entry name" value="Reg_chr_condens"/>
</dbReference>
<evidence type="ECO:0000256" key="2">
    <source>
        <dbReference type="PROSITE-ProRule" id="PRU00235"/>
    </source>
</evidence>